<feature type="transmembrane region" description="Helical" evidence="1">
    <location>
        <begin position="21"/>
        <end position="42"/>
    </location>
</feature>
<name>A0A9R0JCI9_SPIOL</name>
<proteinExistence type="predicted"/>
<dbReference type="KEGG" id="soe:110802869"/>
<dbReference type="GeneID" id="110802869"/>
<evidence type="ECO:0000313" key="3">
    <source>
        <dbReference type="RefSeq" id="XP_021864020.1"/>
    </source>
</evidence>
<dbReference type="RefSeq" id="XP_056691463.1">
    <property type="nucleotide sequence ID" value="XM_056835485.1"/>
</dbReference>
<keyword evidence="1" id="KW-0472">Membrane</keyword>
<keyword evidence="1" id="KW-1133">Transmembrane helix</keyword>
<organism evidence="2 3">
    <name type="scientific">Spinacia oleracea</name>
    <name type="common">Spinach</name>
    <dbReference type="NCBI Taxonomy" id="3562"/>
    <lineage>
        <taxon>Eukaryota</taxon>
        <taxon>Viridiplantae</taxon>
        <taxon>Streptophyta</taxon>
        <taxon>Embryophyta</taxon>
        <taxon>Tracheophyta</taxon>
        <taxon>Spermatophyta</taxon>
        <taxon>Magnoliopsida</taxon>
        <taxon>eudicotyledons</taxon>
        <taxon>Gunneridae</taxon>
        <taxon>Pentapetalae</taxon>
        <taxon>Caryophyllales</taxon>
        <taxon>Chenopodiaceae</taxon>
        <taxon>Chenopodioideae</taxon>
        <taxon>Anserineae</taxon>
        <taxon>Spinacia</taxon>
    </lineage>
</organism>
<dbReference type="Proteomes" id="UP000813463">
    <property type="component" value="Chromosome 4"/>
</dbReference>
<dbReference type="RefSeq" id="XP_056682419.1">
    <property type="nucleotide sequence ID" value="XM_056826441.1"/>
</dbReference>
<reference evidence="2" key="1">
    <citation type="journal article" date="2021" name="Nat. Commun.">
        <title>Genomic analyses provide insights into spinach domestication and the genetic basis of agronomic traits.</title>
        <authorList>
            <person name="Cai X."/>
            <person name="Sun X."/>
            <person name="Xu C."/>
            <person name="Sun H."/>
            <person name="Wang X."/>
            <person name="Ge C."/>
            <person name="Zhang Z."/>
            <person name="Wang Q."/>
            <person name="Fei Z."/>
            <person name="Jiao C."/>
            <person name="Wang Q."/>
        </authorList>
    </citation>
    <scope>NUCLEOTIDE SEQUENCE [LARGE SCALE GENOMIC DNA]</scope>
    <source>
        <strain evidence="2">cv. Varoflay</strain>
    </source>
</reference>
<gene>
    <name evidence="3" type="primary">LOC110802869</name>
    <name evidence="4" type="synonym">LOC130459211</name>
    <name evidence="5" type="synonym">LOC130466941</name>
</gene>
<evidence type="ECO:0000313" key="4">
    <source>
        <dbReference type="RefSeq" id="XP_056682419.1"/>
    </source>
</evidence>
<evidence type="ECO:0000313" key="2">
    <source>
        <dbReference type="Proteomes" id="UP000813463"/>
    </source>
</evidence>
<reference evidence="3" key="2">
    <citation type="submission" date="2025-04" db="UniProtKB">
        <authorList>
            <consortium name="RefSeq"/>
        </authorList>
    </citation>
    <scope>IDENTIFICATION</scope>
    <source>
        <tissue evidence="4 5">Leaf</tissue>
    </source>
</reference>
<dbReference type="AlphaFoldDB" id="A0A9R0JCI9"/>
<keyword evidence="2" id="KW-1185">Reference proteome</keyword>
<evidence type="ECO:0000256" key="1">
    <source>
        <dbReference type="SAM" id="Phobius"/>
    </source>
</evidence>
<keyword evidence="1" id="KW-0812">Transmembrane</keyword>
<accession>A0A9R0JCI9</accession>
<protein>
    <submittedName>
        <fullName evidence="3">Uncharacterized protein LOC110802869</fullName>
    </submittedName>
</protein>
<evidence type="ECO:0000313" key="5">
    <source>
        <dbReference type="RefSeq" id="XP_056691463.1"/>
    </source>
</evidence>
<dbReference type="RefSeq" id="XP_021864020.1">
    <property type="nucleotide sequence ID" value="XM_022008328.1"/>
</dbReference>
<dbReference type="Proteomes" id="UP000813463">
    <property type="component" value="Chromosome 1"/>
</dbReference>
<dbReference type="Proteomes" id="UP000813463">
    <property type="component" value="Chromosome 2"/>
</dbReference>
<sequence length="150" mass="16266">MIKVWWTFLHEYQGLFKVKGCLSYGVSYYITAVTSFLFPWSISISKEQSDSISIDRSPASKASFIPKRTPSASACRAPIFPSMFRPPLIITSPIPSLTIIPNPIAPTFGTAASVFSLYKVLCGGFHVALGTAPLSNWCCPLTVAASNSPK</sequence>